<reference evidence="1" key="1">
    <citation type="submission" date="2023-02" db="EMBL/GenBank/DDBJ databases">
        <title>Colletotrichum kahawae CIFC_Que2 genome sequencing and assembly.</title>
        <authorList>
            <person name="Baroncelli R."/>
        </authorList>
    </citation>
    <scope>NUCLEOTIDE SEQUENCE</scope>
    <source>
        <strain evidence="1">CIFC_Que2</strain>
    </source>
</reference>
<sequence>MAVLSKQVTGVRGIFYRRIEDDHIFEELWSKNSPIWEAKRYGGGQIKSTITPFDGGPVYSPDARCRGRRQVSAKFLFGDAQGLDSNHPLGAELGRRFRENDFKSLCKSGLKSIVKIVAKLIEDKCKSEGWEVTGIGVSIPATWTHDEQDEYKALLKGAFTSKTIQQVLEDNLHFYTEVEAFAHYLMHNAHKYRAIFPKTGDTTILFLDFGGFSMSGCSLRARVCPRGDGKARGDGEAAFFRLGDPFGSGGGTEHWEAFISEFCTQDTLKPDGLDKKKR</sequence>
<gene>
    <name evidence="1" type="ORF">CKAH01_17738</name>
</gene>
<name>A0AAD9YAY0_COLKA</name>
<comment type="caution">
    <text evidence="1">The sequence shown here is derived from an EMBL/GenBank/DDBJ whole genome shotgun (WGS) entry which is preliminary data.</text>
</comment>
<dbReference type="AlphaFoldDB" id="A0AAD9YAY0"/>
<dbReference type="EMBL" id="VYYT01000252">
    <property type="protein sequence ID" value="KAK2752285.1"/>
    <property type="molecule type" value="Genomic_DNA"/>
</dbReference>
<accession>A0AAD9YAY0</accession>
<dbReference type="Proteomes" id="UP001281614">
    <property type="component" value="Unassembled WGS sequence"/>
</dbReference>
<evidence type="ECO:0000313" key="1">
    <source>
        <dbReference type="EMBL" id="KAK2752285.1"/>
    </source>
</evidence>
<keyword evidence="2" id="KW-1185">Reference proteome</keyword>
<protein>
    <submittedName>
        <fullName evidence="1">Uncharacterized protein</fullName>
    </submittedName>
</protein>
<evidence type="ECO:0000313" key="2">
    <source>
        <dbReference type="Proteomes" id="UP001281614"/>
    </source>
</evidence>
<proteinExistence type="predicted"/>
<organism evidence="1 2">
    <name type="scientific">Colletotrichum kahawae</name>
    <name type="common">Coffee berry disease fungus</name>
    <dbReference type="NCBI Taxonomy" id="34407"/>
    <lineage>
        <taxon>Eukaryota</taxon>
        <taxon>Fungi</taxon>
        <taxon>Dikarya</taxon>
        <taxon>Ascomycota</taxon>
        <taxon>Pezizomycotina</taxon>
        <taxon>Sordariomycetes</taxon>
        <taxon>Hypocreomycetidae</taxon>
        <taxon>Glomerellales</taxon>
        <taxon>Glomerellaceae</taxon>
        <taxon>Colletotrichum</taxon>
        <taxon>Colletotrichum gloeosporioides species complex</taxon>
    </lineage>
</organism>